<evidence type="ECO:0000259" key="3">
    <source>
        <dbReference type="PROSITE" id="PS51462"/>
    </source>
</evidence>
<sequence length="240" mass="26696">MLKIADELAKDSSVPAPVVNSATSADISSTPTALPTECPYQLSDEKVVYTGRWLSTKQVKFRTQSGNEGVWQFSNRTTRPEKSVVDGVDVLAVLKKSGKRYFILVRQWRIPMNGWCLEFPAGLIDENETVEEAALRELREETGYSAKLENIIHKTNGIQGLDPGLTSDSLQFVLIEVDGDAPENATPQQKLDHTEAIDVILVECDKAFEYLKSVENSIHIEAMVYSFVLGHQFSAKFSGR</sequence>
<protein>
    <recommendedName>
        <fullName evidence="3">Nudix hydrolase domain-containing protein</fullName>
    </recommendedName>
</protein>
<gene>
    <name evidence="4" type="ORF">WR25_23811</name>
</gene>
<dbReference type="Gene3D" id="3.90.79.10">
    <property type="entry name" value="Nucleoside Triphosphate Pyrophosphohydrolase"/>
    <property type="match status" value="1"/>
</dbReference>
<dbReference type="InterPro" id="IPR020084">
    <property type="entry name" value="NUDIX_hydrolase_CS"/>
</dbReference>
<dbReference type="GO" id="GO:0005634">
    <property type="term" value="C:nucleus"/>
    <property type="evidence" value="ECO:0007669"/>
    <property type="project" value="TreeGrafter"/>
</dbReference>
<dbReference type="Proteomes" id="UP000218231">
    <property type="component" value="Unassembled WGS sequence"/>
</dbReference>
<dbReference type="AlphaFoldDB" id="A0A2A2J8B6"/>
<evidence type="ECO:0000256" key="2">
    <source>
        <dbReference type="RuleBase" id="RU003476"/>
    </source>
</evidence>
<dbReference type="SUPFAM" id="SSF55811">
    <property type="entry name" value="Nudix"/>
    <property type="match status" value="1"/>
</dbReference>
<dbReference type="EMBL" id="LIAE01010614">
    <property type="protein sequence ID" value="PAV57860.1"/>
    <property type="molecule type" value="Genomic_DNA"/>
</dbReference>
<dbReference type="Pfam" id="PF00293">
    <property type="entry name" value="NUDIX"/>
    <property type="match status" value="1"/>
</dbReference>
<dbReference type="EMBL" id="LIAE01010614">
    <property type="protein sequence ID" value="PAV57859.1"/>
    <property type="molecule type" value="Genomic_DNA"/>
</dbReference>
<feature type="domain" description="Nudix hydrolase" evidence="3">
    <location>
        <begin position="83"/>
        <end position="224"/>
    </location>
</feature>
<dbReference type="PANTHER" id="PTHR11839">
    <property type="entry name" value="UDP/ADP-SUGAR PYROPHOSPHATASE"/>
    <property type="match status" value="1"/>
</dbReference>
<comment type="similarity">
    <text evidence="2">Belongs to the Nudix hydrolase family.</text>
</comment>
<proteinExistence type="inferred from homology"/>
<reference evidence="4 5" key="1">
    <citation type="journal article" date="2017" name="Curr. Biol.">
        <title>Genome architecture and evolution of a unichromosomal asexual nematode.</title>
        <authorList>
            <person name="Fradin H."/>
            <person name="Zegar C."/>
            <person name="Gutwein M."/>
            <person name="Lucas J."/>
            <person name="Kovtun M."/>
            <person name="Corcoran D."/>
            <person name="Baugh L.R."/>
            <person name="Kiontke K."/>
            <person name="Gunsalus K."/>
            <person name="Fitch D.H."/>
            <person name="Piano F."/>
        </authorList>
    </citation>
    <scope>NUCLEOTIDE SEQUENCE [LARGE SCALE GENOMIC DNA]</scope>
    <source>
        <strain evidence="4">PF1309</strain>
    </source>
</reference>
<accession>A0A2A2J8B6</accession>
<dbReference type="CDD" id="cd18888">
    <property type="entry name" value="NUDIX_ADPRase_Nudt5"/>
    <property type="match status" value="1"/>
</dbReference>
<dbReference type="GO" id="GO:0006753">
    <property type="term" value="P:nucleoside phosphate metabolic process"/>
    <property type="evidence" value="ECO:0007669"/>
    <property type="project" value="TreeGrafter"/>
</dbReference>
<dbReference type="STRING" id="2018661.A0A2A2J8B6"/>
<evidence type="ECO:0000313" key="5">
    <source>
        <dbReference type="Proteomes" id="UP000218231"/>
    </source>
</evidence>
<comment type="caution">
    <text evidence="4">The sequence shown here is derived from an EMBL/GenBank/DDBJ whole genome shotgun (WGS) entry which is preliminary data.</text>
</comment>
<evidence type="ECO:0000313" key="4">
    <source>
        <dbReference type="EMBL" id="PAV57861.1"/>
    </source>
</evidence>
<dbReference type="EMBL" id="LIAE01010614">
    <property type="protein sequence ID" value="PAV57862.1"/>
    <property type="molecule type" value="Genomic_DNA"/>
</dbReference>
<organism evidence="4 5">
    <name type="scientific">Diploscapter pachys</name>
    <dbReference type="NCBI Taxonomy" id="2018661"/>
    <lineage>
        <taxon>Eukaryota</taxon>
        <taxon>Metazoa</taxon>
        <taxon>Ecdysozoa</taxon>
        <taxon>Nematoda</taxon>
        <taxon>Chromadorea</taxon>
        <taxon>Rhabditida</taxon>
        <taxon>Rhabditina</taxon>
        <taxon>Rhabditomorpha</taxon>
        <taxon>Rhabditoidea</taxon>
        <taxon>Rhabditidae</taxon>
        <taxon>Diploscapter</taxon>
    </lineage>
</organism>
<dbReference type="InterPro" id="IPR020476">
    <property type="entry name" value="Nudix_hydrolase"/>
</dbReference>
<dbReference type="OrthoDB" id="10249920at2759"/>
<dbReference type="PRINTS" id="PR00502">
    <property type="entry name" value="NUDIXFAMILY"/>
</dbReference>
<dbReference type="GO" id="GO:0047631">
    <property type="term" value="F:ADP-ribose diphosphatase activity"/>
    <property type="evidence" value="ECO:0007669"/>
    <property type="project" value="TreeGrafter"/>
</dbReference>
<name>A0A2A2J8B6_9BILA</name>
<dbReference type="EMBL" id="LIAE01010614">
    <property type="protein sequence ID" value="PAV57861.1"/>
    <property type="molecule type" value="Genomic_DNA"/>
</dbReference>
<dbReference type="EMBL" id="LIAE01010614">
    <property type="protein sequence ID" value="PAV57856.1"/>
    <property type="molecule type" value="Genomic_DNA"/>
</dbReference>
<dbReference type="GO" id="GO:0019693">
    <property type="term" value="P:ribose phosphate metabolic process"/>
    <property type="evidence" value="ECO:0007669"/>
    <property type="project" value="TreeGrafter"/>
</dbReference>
<keyword evidence="1 2" id="KW-0378">Hydrolase</keyword>
<dbReference type="InterPro" id="IPR000086">
    <property type="entry name" value="NUDIX_hydrolase_dom"/>
</dbReference>
<dbReference type="EMBL" id="LIAE01010614">
    <property type="protein sequence ID" value="PAV57865.1"/>
    <property type="molecule type" value="Genomic_DNA"/>
</dbReference>
<dbReference type="PANTHER" id="PTHR11839:SF1">
    <property type="entry name" value="ADP-SUGAR PYROPHOSPHATASE"/>
    <property type="match status" value="1"/>
</dbReference>
<dbReference type="EMBL" id="LIAE01010614">
    <property type="protein sequence ID" value="PAV57855.1"/>
    <property type="molecule type" value="Genomic_DNA"/>
</dbReference>
<dbReference type="InterPro" id="IPR015797">
    <property type="entry name" value="NUDIX_hydrolase-like_dom_sf"/>
</dbReference>
<keyword evidence="5" id="KW-1185">Reference proteome</keyword>
<evidence type="ECO:0000256" key="1">
    <source>
        <dbReference type="ARBA" id="ARBA00022801"/>
    </source>
</evidence>
<dbReference type="PROSITE" id="PS51462">
    <property type="entry name" value="NUDIX"/>
    <property type="match status" value="1"/>
</dbReference>
<dbReference type="PROSITE" id="PS00893">
    <property type="entry name" value="NUDIX_BOX"/>
    <property type="match status" value="1"/>
</dbReference>
<dbReference type="EMBL" id="LIAE01010614">
    <property type="protein sequence ID" value="PAV57857.1"/>
    <property type="molecule type" value="Genomic_DNA"/>
</dbReference>